<evidence type="ECO:0000313" key="2">
    <source>
        <dbReference type="EMBL" id="VEJ34919.1"/>
    </source>
</evidence>
<sequence>MINITELQKNELSKDINNLEELLNNGDLDKLLLAIDELFLSNLDENDEPTEKAMKYQRLYDQIYNQN</sequence>
<name>A0A3S4Y6L0_9FIRM</name>
<evidence type="ECO:0000256" key="1">
    <source>
        <dbReference type="SAM" id="Coils"/>
    </source>
</evidence>
<keyword evidence="3" id="KW-1185">Reference proteome</keyword>
<dbReference type="RefSeq" id="WP_126464843.1">
    <property type="nucleotide sequence ID" value="NZ_JAUSWF010000002.1"/>
</dbReference>
<protein>
    <submittedName>
        <fullName evidence="2">Uncharacterized protein</fullName>
    </submittedName>
</protein>
<feature type="coiled-coil region" evidence="1">
    <location>
        <begin position="2"/>
        <end position="29"/>
    </location>
</feature>
<keyword evidence="1" id="KW-0175">Coiled coil</keyword>
<dbReference type="EMBL" id="LR134523">
    <property type="protein sequence ID" value="VEJ34919.1"/>
    <property type="molecule type" value="Genomic_DNA"/>
</dbReference>
<dbReference type="AlphaFoldDB" id="A0A3S4Y6L0"/>
<dbReference type="Proteomes" id="UP000269544">
    <property type="component" value="Chromosome"/>
</dbReference>
<evidence type="ECO:0000313" key="3">
    <source>
        <dbReference type="Proteomes" id="UP000269544"/>
    </source>
</evidence>
<dbReference type="KEGG" id="piv:NCTC13079_00393"/>
<accession>A0A3S4Y6L0</accession>
<proteinExistence type="predicted"/>
<organism evidence="2 3">
    <name type="scientific">Aedoeadaptatus ivorii</name>
    <dbReference type="NCBI Taxonomy" id="54006"/>
    <lineage>
        <taxon>Bacteria</taxon>
        <taxon>Bacillati</taxon>
        <taxon>Bacillota</taxon>
        <taxon>Tissierellia</taxon>
        <taxon>Tissierellales</taxon>
        <taxon>Peptoniphilaceae</taxon>
        <taxon>Aedoeadaptatus</taxon>
    </lineage>
</organism>
<gene>
    <name evidence="2" type="ORF">NCTC13079_00393</name>
</gene>
<reference evidence="2 3" key="1">
    <citation type="submission" date="2018-12" db="EMBL/GenBank/DDBJ databases">
        <authorList>
            <consortium name="Pathogen Informatics"/>
        </authorList>
    </citation>
    <scope>NUCLEOTIDE SEQUENCE [LARGE SCALE GENOMIC DNA]</scope>
    <source>
        <strain evidence="2 3">NCTC13079</strain>
    </source>
</reference>